<dbReference type="PANTHER" id="PTHR33199">
    <property type="entry name" value="MACPF DOMAIN-CONTAINING PROTEIN CAD1"/>
    <property type="match status" value="1"/>
</dbReference>
<evidence type="ECO:0000259" key="1">
    <source>
        <dbReference type="PROSITE" id="PS51412"/>
    </source>
</evidence>
<dbReference type="AlphaFoldDB" id="A0AAV2E7G5"/>
<dbReference type="PANTHER" id="PTHR33199:SF4">
    <property type="entry name" value="OS02G0736300 PROTEIN"/>
    <property type="match status" value="1"/>
</dbReference>
<dbReference type="Proteomes" id="UP001497516">
    <property type="component" value="Chromosome 4"/>
</dbReference>
<dbReference type="SMART" id="SM00457">
    <property type="entry name" value="MACPF"/>
    <property type="match status" value="1"/>
</dbReference>
<sequence length="624" mass="68402">MNPDGEGSNRMAAGGRIAERAVASLGRGFDLTADLNLKFCKGEEGRLVQLNEAQGRRDLPIPGYGVVAVAAGGIRCDKGERVRLRPDVLEFGQMSELFNQRCSVSGKIPSGHFNSMFGFESGSWGPDARNTKLLGMDACYIILFNLHIDRYPLRLRDDVREQVPSAWDPSALARFIEKYGTHIIVGLSVGGSDMVLVRQDKSSKLSPSHLKQHLDDLAHQLFTGSCAYTPKSNRPPTSSKFKAHPAFNVFDPQPSSYESFSAITEKDGISVMCKRRGGDPSVSSHCEWLPTVASMPDAIHFDFIPITSLLKGVPGKGFLSHAINLYLRYKPPLSDLQYFLDFQSHKMWAPIHNDLPLGPTGNMSNSAPSLNFTFMGPKLYVNTDKVVVGSRAVTGMRFFLEGRKSNRLAIHLQHLSTTPTMLILGLAKASRITPSSAIWHSSDQTPNHHAYLEHINGKNFAHVCTAPVIHQDTNSYIVTGAQLHVNKHHAGFRVLHLRLHFTEVAACFIVQSTWATLSQCSSSPSSSDLAMASPISGRLFSPNNDQQADTMVVLDSGVFPTGPPPPVHAQRMFKFVDTCQMSKGPQDSPGHWLVTGARLGVERGKLCMQVKFSLLNINASDVTS</sequence>
<dbReference type="GO" id="GO:0009626">
    <property type="term" value="P:plant-type hypersensitive response"/>
    <property type="evidence" value="ECO:0007669"/>
    <property type="project" value="TreeGrafter"/>
</dbReference>
<accession>A0AAV2E7G5</accession>
<reference evidence="2 3" key="1">
    <citation type="submission" date="2024-04" db="EMBL/GenBank/DDBJ databases">
        <authorList>
            <person name="Fracassetti M."/>
        </authorList>
    </citation>
    <scope>NUCLEOTIDE SEQUENCE [LARGE SCALE GENOMIC DNA]</scope>
</reference>
<keyword evidence="3" id="KW-1185">Reference proteome</keyword>
<name>A0AAV2E7G5_9ROSI</name>
<dbReference type="GO" id="GO:0005886">
    <property type="term" value="C:plasma membrane"/>
    <property type="evidence" value="ECO:0007669"/>
    <property type="project" value="TreeGrafter"/>
</dbReference>
<dbReference type="InterPro" id="IPR044663">
    <property type="entry name" value="CAD1/NSL1-like"/>
</dbReference>
<evidence type="ECO:0000313" key="2">
    <source>
        <dbReference type="EMBL" id="CAL1381814.1"/>
    </source>
</evidence>
<evidence type="ECO:0000313" key="3">
    <source>
        <dbReference type="Proteomes" id="UP001497516"/>
    </source>
</evidence>
<dbReference type="PROSITE" id="PS51412">
    <property type="entry name" value="MACPF_2"/>
    <property type="match status" value="1"/>
</dbReference>
<feature type="domain" description="MACPF" evidence="1">
    <location>
        <begin position="7"/>
        <end position="340"/>
    </location>
</feature>
<proteinExistence type="predicted"/>
<organism evidence="2 3">
    <name type="scientific">Linum trigynum</name>
    <dbReference type="NCBI Taxonomy" id="586398"/>
    <lineage>
        <taxon>Eukaryota</taxon>
        <taxon>Viridiplantae</taxon>
        <taxon>Streptophyta</taxon>
        <taxon>Embryophyta</taxon>
        <taxon>Tracheophyta</taxon>
        <taxon>Spermatophyta</taxon>
        <taxon>Magnoliopsida</taxon>
        <taxon>eudicotyledons</taxon>
        <taxon>Gunneridae</taxon>
        <taxon>Pentapetalae</taxon>
        <taxon>rosids</taxon>
        <taxon>fabids</taxon>
        <taxon>Malpighiales</taxon>
        <taxon>Linaceae</taxon>
        <taxon>Linum</taxon>
    </lineage>
</organism>
<protein>
    <recommendedName>
        <fullName evidence="1">MACPF domain-containing protein</fullName>
    </recommendedName>
</protein>
<dbReference type="Pfam" id="PF01823">
    <property type="entry name" value="MACPF"/>
    <property type="match status" value="1"/>
</dbReference>
<dbReference type="EMBL" id="OZ034817">
    <property type="protein sequence ID" value="CAL1381814.1"/>
    <property type="molecule type" value="Genomic_DNA"/>
</dbReference>
<dbReference type="InterPro" id="IPR020864">
    <property type="entry name" value="MACPF"/>
</dbReference>
<gene>
    <name evidence="2" type="ORF">LTRI10_LOCUS23169</name>
</gene>
<dbReference type="GO" id="GO:2000031">
    <property type="term" value="P:regulation of salicylic acid mediated signaling pathway"/>
    <property type="evidence" value="ECO:0007669"/>
    <property type="project" value="InterPro"/>
</dbReference>